<evidence type="ECO:0000313" key="2">
    <source>
        <dbReference type="Proteomes" id="UP000050969"/>
    </source>
</evidence>
<dbReference type="PATRIC" id="fig|1293598.4.peg.2163"/>
<protein>
    <submittedName>
        <fullName evidence="1">Uncharacterized protein</fullName>
    </submittedName>
</protein>
<evidence type="ECO:0000313" key="1">
    <source>
        <dbReference type="EMBL" id="KRO15884.1"/>
    </source>
</evidence>
<organism evidence="1 2">
    <name type="scientific">Lacticaseibacillus saniviri JCM 17471 = DSM 24301</name>
    <dbReference type="NCBI Taxonomy" id="1293598"/>
    <lineage>
        <taxon>Bacteria</taxon>
        <taxon>Bacillati</taxon>
        <taxon>Bacillota</taxon>
        <taxon>Bacilli</taxon>
        <taxon>Lactobacillales</taxon>
        <taxon>Lactobacillaceae</taxon>
        <taxon>Lacticaseibacillus</taxon>
    </lineage>
</organism>
<comment type="caution">
    <text evidence="1">The sequence shown here is derived from an EMBL/GenBank/DDBJ whole genome shotgun (WGS) entry which is preliminary data.</text>
</comment>
<name>A0A0R2MSU1_9LACO</name>
<dbReference type="Proteomes" id="UP000050969">
    <property type="component" value="Unassembled WGS sequence"/>
</dbReference>
<sequence length="70" mass="7864">MEWTDEQKIVLNFIAKEYDAGRNIFDVYFTLFAGARGEGIELIPAKVKAAFNSLSIEEMNRVGSYGAIPF</sequence>
<reference evidence="1 2" key="1">
    <citation type="journal article" date="2015" name="Genome Announc.">
        <title>Expanding the biotechnology potential of lactobacilli through comparative genomics of 213 strains and associated genera.</title>
        <authorList>
            <person name="Sun Z."/>
            <person name="Harris H.M."/>
            <person name="McCann A."/>
            <person name="Guo C."/>
            <person name="Argimon S."/>
            <person name="Zhang W."/>
            <person name="Yang X."/>
            <person name="Jeffery I.B."/>
            <person name="Cooney J.C."/>
            <person name="Kagawa T.F."/>
            <person name="Liu W."/>
            <person name="Song Y."/>
            <person name="Salvetti E."/>
            <person name="Wrobel A."/>
            <person name="Rasinkangas P."/>
            <person name="Parkhill J."/>
            <person name="Rea M.C."/>
            <person name="O'Sullivan O."/>
            <person name="Ritari J."/>
            <person name="Douillard F.P."/>
            <person name="Paul Ross R."/>
            <person name="Yang R."/>
            <person name="Briner A.E."/>
            <person name="Felis G.E."/>
            <person name="de Vos W.M."/>
            <person name="Barrangou R."/>
            <person name="Klaenhammer T.R."/>
            <person name="Caufield P.W."/>
            <person name="Cui Y."/>
            <person name="Zhang H."/>
            <person name="O'Toole P.W."/>
        </authorList>
    </citation>
    <scope>NUCLEOTIDE SEQUENCE [LARGE SCALE GENOMIC DNA]</scope>
    <source>
        <strain evidence="1 2">DSM 24301</strain>
    </source>
</reference>
<dbReference type="RefSeq" id="WP_056993197.1">
    <property type="nucleotide sequence ID" value="NZ_JQCE01000058.1"/>
</dbReference>
<accession>A0A0R2MSU1</accession>
<dbReference type="EMBL" id="JQCE01000058">
    <property type="protein sequence ID" value="KRO15884.1"/>
    <property type="molecule type" value="Genomic_DNA"/>
</dbReference>
<dbReference type="AlphaFoldDB" id="A0A0R2MSU1"/>
<proteinExistence type="predicted"/>
<gene>
    <name evidence="1" type="ORF">IV56_GL002074</name>
</gene>
<keyword evidence="2" id="KW-1185">Reference proteome</keyword>